<evidence type="ECO:0000313" key="4">
    <source>
        <dbReference type="Proteomes" id="UP000250918"/>
    </source>
</evidence>
<evidence type="ECO:0000313" key="3">
    <source>
        <dbReference type="EMBL" id="PWB67803.1"/>
    </source>
</evidence>
<dbReference type="Pfam" id="PF17115">
    <property type="entry name" value="Toast_rack_N"/>
    <property type="match status" value="1"/>
</dbReference>
<dbReference type="AlphaFoldDB" id="A0A855WZ37"/>
<name>A0A855WZ37_9BACT</name>
<feature type="domain" description="DUF2154" evidence="2">
    <location>
        <begin position="34"/>
        <end position="125"/>
    </location>
</feature>
<keyword evidence="1" id="KW-0732">Signal</keyword>
<dbReference type="InterPro" id="IPR031346">
    <property type="entry name" value="DUF2154_N"/>
</dbReference>
<evidence type="ECO:0000256" key="1">
    <source>
        <dbReference type="SAM" id="SignalP"/>
    </source>
</evidence>
<feature type="signal peptide" evidence="1">
    <location>
        <begin position="1"/>
        <end position="17"/>
    </location>
</feature>
<dbReference type="Proteomes" id="UP000250918">
    <property type="component" value="Unassembled WGS sequence"/>
</dbReference>
<feature type="chain" id="PRO_5032573071" description="DUF2154 domain-containing protein" evidence="1">
    <location>
        <begin position="18"/>
        <end position="285"/>
    </location>
</feature>
<comment type="caution">
    <text evidence="3">The sequence shown here is derived from an EMBL/GenBank/DDBJ whole genome shotgun (WGS) entry which is preliminary data.</text>
</comment>
<gene>
    <name evidence="3" type="ORF">C3F09_12825</name>
</gene>
<reference evidence="3 4" key="1">
    <citation type="journal article" date="2018" name="ISME J.">
        <title>A methanotrophic archaeon couples anaerobic oxidation of methane to Fe(III) reduction.</title>
        <authorList>
            <person name="Cai C."/>
            <person name="Leu A.O."/>
            <person name="Xie G.J."/>
            <person name="Guo J."/>
            <person name="Feng Y."/>
            <person name="Zhao J.X."/>
            <person name="Tyson G.W."/>
            <person name="Yuan Z."/>
            <person name="Hu S."/>
        </authorList>
    </citation>
    <scope>NUCLEOTIDE SEQUENCE [LARGE SCALE GENOMIC DNA]</scope>
    <source>
        <strain evidence="3">FeB_12</strain>
    </source>
</reference>
<protein>
    <recommendedName>
        <fullName evidence="2">DUF2154 domain-containing protein</fullName>
    </recommendedName>
</protein>
<evidence type="ECO:0000259" key="2">
    <source>
        <dbReference type="Pfam" id="PF17115"/>
    </source>
</evidence>
<accession>A0A855WZ37</accession>
<proteinExistence type="predicted"/>
<sequence length="285" mass="31128">MKLIMLLSLGLFAVTFASGSARTMDQEKKVIPADGAQRVNLDLNFGLGELTISPGSDADVAVIDLDRDLSRVRESFEYETRGGTAYVTLESRPRSKSHNLDSHDNIWDMTLSNRLPIDARLEIGVCEADVELGGLPLTGLKVEMGAASGTISFSEPNPKRLKEINIEAGASSLKLLDLGNARFDYMKFSGGAGSFDLDFRGKFEGESEVVIEVGVASADIILPEGVAVRIEAEEDNWFSSIDIPKRKLERVDDGVYESRDYAEAANRILLKIEVGLGSVDVRWKP</sequence>
<organism evidence="3 4">
    <name type="scientific">candidate division GN15 bacterium</name>
    <dbReference type="NCBI Taxonomy" id="2072418"/>
    <lineage>
        <taxon>Bacteria</taxon>
        <taxon>candidate division GN15</taxon>
    </lineage>
</organism>
<dbReference type="EMBL" id="PQAP01000231">
    <property type="protein sequence ID" value="PWB67803.1"/>
    <property type="molecule type" value="Genomic_DNA"/>
</dbReference>